<evidence type="ECO:0000256" key="3">
    <source>
        <dbReference type="SAM" id="MobiDB-lite"/>
    </source>
</evidence>
<dbReference type="GO" id="GO:0032993">
    <property type="term" value="C:protein-DNA complex"/>
    <property type="evidence" value="ECO:0007669"/>
    <property type="project" value="TreeGrafter"/>
</dbReference>
<dbReference type="GO" id="GO:0032131">
    <property type="term" value="F:alkylated DNA binding"/>
    <property type="evidence" value="ECO:0007669"/>
    <property type="project" value="TreeGrafter"/>
</dbReference>
<feature type="compositionally biased region" description="Basic and acidic residues" evidence="3">
    <location>
        <begin position="285"/>
        <end position="294"/>
    </location>
</feature>
<accession>A0A6J6NIY6</accession>
<sequence length="300" mass="32630">MIVAELRPAGPYSLRLSARHASDATRRFRDGVLTAAIRTPASHEIARAIQRPDGTIVIEAPSQHGIDRMRFMLGIDDDHTPFLERFADDPMVGPATKSLRGLRPLRTDTVTQALLRAFAGQLILAKRAREIERNVIRAATPFVGDGLHAAPVAAELARFAPAELRRLGLGARRGSALVRILSSLDPERLHGIESDAAAVRLDRERGLGPWSVGVVFLEGLGRFDRGLARDLGLVKLAGELWGRHVEAEETDVLLEPYGEFQGIASVYLLAGYHAGLVPLGNADRNSGRGQDRGVPHRRAP</sequence>
<dbReference type="SUPFAM" id="SSF48150">
    <property type="entry name" value="DNA-glycosylase"/>
    <property type="match status" value="1"/>
</dbReference>
<feature type="region of interest" description="Disordered" evidence="3">
    <location>
        <begin position="281"/>
        <end position="300"/>
    </location>
</feature>
<evidence type="ECO:0000256" key="1">
    <source>
        <dbReference type="ARBA" id="ARBA00022763"/>
    </source>
</evidence>
<dbReference type="GO" id="GO:0006285">
    <property type="term" value="P:base-excision repair, AP site formation"/>
    <property type="evidence" value="ECO:0007669"/>
    <property type="project" value="TreeGrafter"/>
</dbReference>
<dbReference type="EMBL" id="CAEZXP010000001">
    <property type="protein sequence ID" value="CAB4686337.1"/>
    <property type="molecule type" value="Genomic_DNA"/>
</dbReference>
<dbReference type="GO" id="GO:0043916">
    <property type="term" value="F:DNA-7-methylguanine glycosylase activity"/>
    <property type="evidence" value="ECO:0007669"/>
    <property type="project" value="TreeGrafter"/>
</dbReference>
<dbReference type="InterPro" id="IPR011257">
    <property type="entry name" value="DNA_glycosylase"/>
</dbReference>
<dbReference type="Gene3D" id="1.10.1670.40">
    <property type="match status" value="1"/>
</dbReference>
<reference evidence="4" key="1">
    <citation type="submission" date="2020-05" db="EMBL/GenBank/DDBJ databases">
        <authorList>
            <person name="Chiriac C."/>
            <person name="Salcher M."/>
            <person name="Ghai R."/>
            <person name="Kavagutti S V."/>
        </authorList>
    </citation>
    <scope>NUCLEOTIDE SEQUENCE</scope>
</reference>
<organism evidence="4">
    <name type="scientific">freshwater metagenome</name>
    <dbReference type="NCBI Taxonomy" id="449393"/>
    <lineage>
        <taxon>unclassified sequences</taxon>
        <taxon>metagenomes</taxon>
        <taxon>ecological metagenomes</taxon>
    </lineage>
</organism>
<protein>
    <submittedName>
        <fullName evidence="4">Unannotated protein</fullName>
    </submittedName>
</protein>
<name>A0A6J6NIY6_9ZZZZ</name>
<gene>
    <name evidence="4" type="ORF">UFOPK2399_00335</name>
</gene>
<dbReference type="InterPro" id="IPR051912">
    <property type="entry name" value="Alkylbase_DNA_Glycosylase/TA"/>
</dbReference>
<proteinExistence type="predicted"/>
<dbReference type="PANTHER" id="PTHR43003:SF5">
    <property type="entry name" value="DNA-3-METHYLADENINE GLYCOSYLASE"/>
    <property type="match status" value="1"/>
</dbReference>
<dbReference type="AlphaFoldDB" id="A0A6J6NIY6"/>
<dbReference type="Gene3D" id="1.10.340.30">
    <property type="entry name" value="Hypothetical protein, domain 2"/>
    <property type="match status" value="1"/>
</dbReference>
<evidence type="ECO:0000313" key="4">
    <source>
        <dbReference type="EMBL" id="CAB4686337.1"/>
    </source>
</evidence>
<dbReference type="GO" id="GO:0008725">
    <property type="term" value="F:DNA-3-methyladenine glycosylase activity"/>
    <property type="evidence" value="ECO:0007669"/>
    <property type="project" value="TreeGrafter"/>
</dbReference>
<dbReference type="PANTHER" id="PTHR43003">
    <property type="entry name" value="DNA-3-METHYLADENINE GLYCOSYLASE"/>
    <property type="match status" value="1"/>
</dbReference>
<keyword evidence="2" id="KW-0234">DNA repair</keyword>
<dbReference type="GO" id="GO:0006307">
    <property type="term" value="P:DNA alkylation repair"/>
    <property type="evidence" value="ECO:0007669"/>
    <property type="project" value="TreeGrafter"/>
</dbReference>
<evidence type="ECO:0000256" key="2">
    <source>
        <dbReference type="ARBA" id="ARBA00023204"/>
    </source>
</evidence>
<keyword evidence="1" id="KW-0227">DNA damage</keyword>